<evidence type="ECO:0000313" key="3">
    <source>
        <dbReference type="Proteomes" id="UP000799424"/>
    </source>
</evidence>
<feature type="compositionally biased region" description="Basic and acidic residues" evidence="1">
    <location>
        <begin position="267"/>
        <end position="277"/>
    </location>
</feature>
<gene>
    <name evidence="2" type="ORF">CC86DRAFT_382259</name>
</gene>
<accession>A0A6A6ZZB0</accession>
<name>A0A6A6ZZB0_9PLEO</name>
<sequence length="350" mass="38582">MPLNGRSTVLRMGEYEMELVPKTDFHTHLASLALTTTNTTTTTTTKSQTSGSTYTLFCLVCPRWHDTQLTREQDASMLDEHSPMMQILISHTSNKRSRHNMKLTSIGILEAQRLSRQILQGRLETLVSAFLRTSPKSCSGSSLVNYSVVATEQIRATTTLYVAIPTQPDTKWTRFDDLRKWEVVDRINDIVTPEAYLLFLEKIRNEDLDLPGASATSVVGAAGDMEGGVSKEDGRVAGEGPPATLQALVTDLAKRMRNLSVPPDQAVEERRPAHLRPDPNSLQQQRPSSPRGTIPYIPSYVSNYIQHSAKHGLITSNANTGQGGTWLHGGSLSPGGKHPWEAFTSPIYSL</sequence>
<organism evidence="2 3">
    <name type="scientific">Ophiobolus disseminans</name>
    <dbReference type="NCBI Taxonomy" id="1469910"/>
    <lineage>
        <taxon>Eukaryota</taxon>
        <taxon>Fungi</taxon>
        <taxon>Dikarya</taxon>
        <taxon>Ascomycota</taxon>
        <taxon>Pezizomycotina</taxon>
        <taxon>Dothideomycetes</taxon>
        <taxon>Pleosporomycetidae</taxon>
        <taxon>Pleosporales</taxon>
        <taxon>Pleosporineae</taxon>
        <taxon>Phaeosphaeriaceae</taxon>
        <taxon>Ophiobolus</taxon>
    </lineage>
</organism>
<dbReference type="Proteomes" id="UP000799424">
    <property type="component" value="Unassembled WGS sequence"/>
</dbReference>
<protein>
    <submittedName>
        <fullName evidence="2">Uncharacterized protein</fullName>
    </submittedName>
</protein>
<evidence type="ECO:0000313" key="2">
    <source>
        <dbReference type="EMBL" id="KAF2826186.1"/>
    </source>
</evidence>
<keyword evidence="3" id="KW-1185">Reference proteome</keyword>
<dbReference type="AlphaFoldDB" id="A0A6A6ZZB0"/>
<dbReference type="EMBL" id="MU006226">
    <property type="protein sequence ID" value="KAF2826186.1"/>
    <property type="molecule type" value="Genomic_DNA"/>
</dbReference>
<proteinExistence type="predicted"/>
<evidence type="ECO:0000256" key="1">
    <source>
        <dbReference type="SAM" id="MobiDB-lite"/>
    </source>
</evidence>
<feature type="compositionally biased region" description="Polar residues" evidence="1">
    <location>
        <begin position="280"/>
        <end position="291"/>
    </location>
</feature>
<reference evidence="2" key="1">
    <citation type="journal article" date="2020" name="Stud. Mycol.">
        <title>101 Dothideomycetes genomes: a test case for predicting lifestyles and emergence of pathogens.</title>
        <authorList>
            <person name="Haridas S."/>
            <person name="Albert R."/>
            <person name="Binder M."/>
            <person name="Bloem J."/>
            <person name="Labutti K."/>
            <person name="Salamov A."/>
            <person name="Andreopoulos B."/>
            <person name="Baker S."/>
            <person name="Barry K."/>
            <person name="Bills G."/>
            <person name="Bluhm B."/>
            <person name="Cannon C."/>
            <person name="Castanera R."/>
            <person name="Culley D."/>
            <person name="Daum C."/>
            <person name="Ezra D."/>
            <person name="Gonzalez J."/>
            <person name="Henrissat B."/>
            <person name="Kuo A."/>
            <person name="Liang C."/>
            <person name="Lipzen A."/>
            <person name="Lutzoni F."/>
            <person name="Magnuson J."/>
            <person name="Mondo S."/>
            <person name="Nolan M."/>
            <person name="Ohm R."/>
            <person name="Pangilinan J."/>
            <person name="Park H.-J."/>
            <person name="Ramirez L."/>
            <person name="Alfaro M."/>
            <person name="Sun H."/>
            <person name="Tritt A."/>
            <person name="Yoshinaga Y."/>
            <person name="Zwiers L.-H."/>
            <person name="Turgeon B."/>
            <person name="Goodwin S."/>
            <person name="Spatafora J."/>
            <person name="Crous P."/>
            <person name="Grigoriev I."/>
        </authorList>
    </citation>
    <scope>NUCLEOTIDE SEQUENCE</scope>
    <source>
        <strain evidence="2">CBS 113818</strain>
    </source>
</reference>
<feature type="region of interest" description="Disordered" evidence="1">
    <location>
        <begin position="260"/>
        <end position="293"/>
    </location>
</feature>